<dbReference type="Pfam" id="PF26163">
    <property type="entry name" value="mS26"/>
    <property type="match status" value="1"/>
</dbReference>
<dbReference type="Proteomes" id="UP001271007">
    <property type="component" value="Unassembled WGS sequence"/>
</dbReference>
<evidence type="ECO:0000313" key="3">
    <source>
        <dbReference type="Proteomes" id="UP001271007"/>
    </source>
</evidence>
<dbReference type="EMBL" id="JAWDJX010000002">
    <property type="protein sequence ID" value="KAK3057832.1"/>
    <property type="molecule type" value="Genomic_DNA"/>
</dbReference>
<feature type="compositionally biased region" description="Basic and acidic residues" evidence="1">
    <location>
        <begin position="112"/>
        <end position="128"/>
    </location>
</feature>
<organism evidence="2 3">
    <name type="scientific">Extremus antarcticus</name>
    <dbReference type="NCBI Taxonomy" id="702011"/>
    <lineage>
        <taxon>Eukaryota</taxon>
        <taxon>Fungi</taxon>
        <taxon>Dikarya</taxon>
        <taxon>Ascomycota</taxon>
        <taxon>Pezizomycotina</taxon>
        <taxon>Dothideomycetes</taxon>
        <taxon>Dothideomycetidae</taxon>
        <taxon>Mycosphaerellales</taxon>
        <taxon>Extremaceae</taxon>
        <taxon>Extremus</taxon>
    </lineage>
</organism>
<evidence type="ECO:0000313" key="2">
    <source>
        <dbReference type="EMBL" id="KAK3057832.1"/>
    </source>
</evidence>
<feature type="region of interest" description="Disordered" evidence="1">
    <location>
        <begin position="231"/>
        <end position="255"/>
    </location>
</feature>
<proteinExistence type="predicted"/>
<gene>
    <name evidence="2" type="ORF">LTR09_000907</name>
</gene>
<accession>A0AAJ0LWE8</accession>
<dbReference type="InterPro" id="IPR058940">
    <property type="entry name" value="mS26_fungi"/>
</dbReference>
<dbReference type="AlphaFoldDB" id="A0AAJ0LWE8"/>
<dbReference type="CDD" id="cd23703">
    <property type="entry name" value="mS26_PET12"/>
    <property type="match status" value="1"/>
</dbReference>
<feature type="region of interest" description="Disordered" evidence="1">
    <location>
        <begin position="109"/>
        <end position="128"/>
    </location>
</feature>
<name>A0AAJ0LWE8_9PEZI</name>
<reference evidence="2" key="1">
    <citation type="submission" date="2023-04" db="EMBL/GenBank/DDBJ databases">
        <title>Black Yeasts Isolated from many extreme environments.</title>
        <authorList>
            <person name="Coleine C."/>
            <person name="Stajich J.E."/>
            <person name="Selbmann L."/>
        </authorList>
    </citation>
    <scope>NUCLEOTIDE SEQUENCE</scope>
    <source>
        <strain evidence="2">CCFEE 5312</strain>
    </source>
</reference>
<evidence type="ECO:0000256" key="1">
    <source>
        <dbReference type="SAM" id="MobiDB-lite"/>
    </source>
</evidence>
<sequence>MPPRTPFSTPLRAWTCPQCRSFTTVHRRLAVGPEHPRYIEVPEPPQQSSPYRPFPKGRLPVPRDVFAGSAGKDRAADEEIAKATPTPTVQTRHPRGSRDAWRQKMAAARRSNLREGVKSLRERKTKTETSLRERVAQKQAEREALVQMPEREDERLTTASTGLDVRKLLHGPLEDPTRDARLAHKARNLTLHTAAKRANRMDNLHTLYMNARNFIVTPQQLDSAIDAEFGTPERPREFGQGTDQNNPSYGDADTGRWSSEVTSMWAYGKPATVQNMLERATKGDSGKVLKAVEVAGGAPENIVQGRVRRIAEKLTGGKMEQ</sequence>
<keyword evidence="3" id="KW-1185">Reference proteome</keyword>
<feature type="compositionally biased region" description="Basic and acidic residues" evidence="1">
    <location>
        <begin position="71"/>
        <end position="81"/>
    </location>
</feature>
<comment type="caution">
    <text evidence="2">The sequence shown here is derived from an EMBL/GenBank/DDBJ whole genome shotgun (WGS) entry which is preliminary data.</text>
</comment>
<protein>
    <submittedName>
        <fullName evidence="2">Uncharacterized protein</fullName>
    </submittedName>
</protein>
<feature type="region of interest" description="Disordered" evidence="1">
    <location>
        <begin position="36"/>
        <end position="100"/>
    </location>
</feature>